<evidence type="ECO:0000313" key="6">
    <source>
        <dbReference type="EMBL" id="PWR25333.1"/>
    </source>
</evidence>
<dbReference type="Pfam" id="PF00440">
    <property type="entry name" value="TetR_N"/>
    <property type="match status" value="1"/>
</dbReference>
<protein>
    <submittedName>
        <fullName evidence="6">TetR/AcrR family transcriptional regulator</fullName>
    </submittedName>
</protein>
<name>A0A317EIS8_9PROT</name>
<dbReference type="SUPFAM" id="SSF46689">
    <property type="entry name" value="Homeodomain-like"/>
    <property type="match status" value="1"/>
</dbReference>
<dbReference type="GO" id="GO:0003677">
    <property type="term" value="F:DNA binding"/>
    <property type="evidence" value="ECO:0007669"/>
    <property type="project" value="UniProtKB-KW"/>
</dbReference>
<organism evidence="6 7">
    <name type="scientific">Zavarzinia aquatilis</name>
    <dbReference type="NCBI Taxonomy" id="2211142"/>
    <lineage>
        <taxon>Bacteria</taxon>
        <taxon>Pseudomonadati</taxon>
        <taxon>Pseudomonadota</taxon>
        <taxon>Alphaproteobacteria</taxon>
        <taxon>Rhodospirillales</taxon>
        <taxon>Zavarziniaceae</taxon>
        <taxon>Zavarzinia</taxon>
    </lineage>
</organism>
<dbReference type="InterPro" id="IPR036271">
    <property type="entry name" value="Tet_transcr_reg_TetR-rel_C_sf"/>
</dbReference>
<dbReference type="InterPro" id="IPR001647">
    <property type="entry name" value="HTH_TetR"/>
</dbReference>
<sequence length="203" mass="21603">MRGDTKGRMVAGAADLIRRRGLNATSIREIVRHTGTPRGSVGHHFPRGKLQLVEEALAFAGNEAGQPLALLVEAHGVRAGLRAFIAGWRKILTDSAFEAGCPVLAVAVEEFIGEDGFPHAEGQARLLDMTRGIFGQWQDVLARGLTREGVATERARRLATLVIASVEGTVALCRSSRSPQALDDVGQELETFLAEAIAEGGGL</sequence>
<dbReference type="AlphaFoldDB" id="A0A317EIS8"/>
<accession>A0A317EIS8</accession>
<evidence type="ECO:0000256" key="2">
    <source>
        <dbReference type="ARBA" id="ARBA00023125"/>
    </source>
</evidence>
<proteinExistence type="predicted"/>
<feature type="domain" description="Transcriptional regulator LmrA/YxaF-like C-terminal" evidence="5">
    <location>
        <begin position="80"/>
        <end position="187"/>
    </location>
</feature>
<dbReference type="PANTHER" id="PTHR47506:SF3">
    <property type="entry name" value="HTH-TYPE TRANSCRIPTIONAL REGULATOR LMRA"/>
    <property type="match status" value="1"/>
</dbReference>
<evidence type="ECO:0000259" key="5">
    <source>
        <dbReference type="Pfam" id="PF21993"/>
    </source>
</evidence>
<dbReference type="OrthoDB" id="9779746at2"/>
<evidence type="ECO:0000256" key="3">
    <source>
        <dbReference type="ARBA" id="ARBA00023163"/>
    </source>
</evidence>
<keyword evidence="3" id="KW-0804">Transcription</keyword>
<dbReference type="PANTHER" id="PTHR47506">
    <property type="entry name" value="TRANSCRIPTIONAL REGULATORY PROTEIN"/>
    <property type="match status" value="1"/>
</dbReference>
<comment type="caution">
    <text evidence="6">The sequence shown here is derived from an EMBL/GenBank/DDBJ whole genome shotgun (WGS) entry which is preliminary data.</text>
</comment>
<dbReference type="SUPFAM" id="SSF48498">
    <property type="entry name" value="Tetracyclin repressor-like, C-terminal domain"/>
    <property type="match status" value="1"/>
</dbReference>
<feature type="domain" description="HTH tetR-type" evidence="4">
    <location>
        <begin position="11"/>
        <end position="56"/>
    </location>
</feature>
<dbReference type="InterPro" id="IPR054156">
    <property type="entry name" value="YxaF_TetR_C"/>
</dbReference>
<dbReference type="InterPro" id="IPR009057">
    <property type="entry name" value="Homeodomain-like_sf"/>
</dbReference>
<dbReference type="Proteomes" id="UP000245461">
    <property type="component" value="Unassembled WGS sequence"/>
</dbReference>
<dbReference type="Pfam" id="PF21993">
    <property type="entry name" value="TetR_C_13_2"/>
    <property type="match status" value="1"/>
</dbReference>
<reference evidence="6 7" key="1">
    <citation type="submission" date="2018-05" db="EMBL/GenBank/DDBJ databases">
        <title>Zavarzinia sp. HR-AS.</title>
        <authorList>
            <person name="Lee Y."/>
            <person name="Jeon C.O."/>
        </authorList>
    </citation>
    <scope>NUCLEOTIDE SEQUENCE [LARGE SCALE GENOMIC DNA]</scope>
    <source>
        <strain evidence="6 7">HR-AS</strain>
    </source>
</reference>
<keyword evidence="1" id="KW-0805">Transcription regulation</keyword>
<gene>
    <name evidence="6" type="ORF">DKG74_06110</name>
</gene>
<evidence type="ECO:0000256" key="1">
    <source>
        <dbReference type="ARBA" id="ARBA00023015"/>
    </source>
</evidence>
<keyword evidence="2" id="KW-0238">DNA-binding</keyword>
<keyword evidence="7" id="KW-1185">Reference proteome</keyword>
<evidence type="ECO:0000313" key="7">
    <source>
        <dbReference type="Proteomes" id="UP000245461"/>
    </source>
</evidence>
<dbReference type="Gene3D" id="1.10.357.10">
    <property type="entry name" value="Tetracycline Repressor, domain 2"/>
    <property type="match status" value="1"/>
</dbReference>
<evidence type="ECO:0000259" key="4">
    <source>
        <dbReference type="Pfam" id="PF00440"/>
    </source>
</evidence>
<dbReference type="EMBL" id="QGLE01000002">
    <property type="protein sequence ID" value="PWR25333.1"/>
    <property type="molecule type" value="Genomic_DNA"/>
</dbReference>